<proteinExistence type="predicted"/>
<accession>A0A222Z3A6</accession>
<dbReference type="Proteomes" id="UP000224213">
    <property type="component" value="Segment"/>
</dbReference>
<gene>
    <name evidence="1" type="ORF">SEA_TIMINATOR_45</name>
</gene>
<reference evidence="1 2" key="1">
    <citation type="submission" date="2017-06" db="EMBL/GenBank/DDBJ databases">
        <authorList>
            <person name="Adair T.L."/>
            <person name="Chang J.P."/>
            <person name="Chiang A."/>
            <person name="Driver Y.D."/>
            <person name="Guynup T.A."/>
            <person name="Hanson B.S."/>
            <person name="Hastings J.L."/>
            <person name="Heimbuch M.D."/>
            <person name="Heller G.S."/>
            <person name="Kim M.J."/>
            <person name="Kowalski T.M."/>
            <person name="Lucas L."/>
            <person name="Mcmillin K.J."/>
            <person name="Mullen W.G."/>
            <person name="Peckinpah A.G."/>
            <person name="Reyes A."/>
            <person name="Sauser-Rojo S.L."/>
            <person name="Schmidt K.I."/>
            <person name="Scott K.A."/>
            <person name="Tateossian T.S."/>
            <person name="Willenborg H.M."/>
            <person name="Wilson K.M."/>
            <person name="Wong W.C."/>
            <person name="Wyatt K.R."/>
            <person name="Young A."/>
            <person name="Klyczek K."/>
            <person name="Garlena R.A."/>
            <person name="Russell D.A."/>
            <person name="Pope W.H."/>
            <person name="Jacobs-Sera D."/>
            <person name="Hendrix R.W."/>
            <person name="Hatfull G.F."/>
        </authorList>
    </citation>
    <scope>NUCLEOTIDE SEQUENCE [LARGE SCALE GENOMIC DNA]</scope>
</reference>
<name>A0A222Z3A6_9CAUD</name>
<sequence length="224" mass="25350">MMNFEDLPPAAQQQIIDELQHEEPAVREAVEADLKRRVKEMQDEIAPDAAVSDEELVKQLRNETPEDAQLRFDKTQAEAANVPLDFAQLYSAVERELDAFKDGEQWQAVTTAAVIQLVSSYCATAVQRNLQATDEANKALSEAIRASEHQLTIEQHKNRELLRENSIAFAVLEAHMDPECVEIITNEQIVKAGRGLNKYRVQIEEEPMLQRVRVTLVQQSDSDV</sequence>
<evidence type="ECO:0000313" key="2">
    <source>
        <dbReference type="Proteomes" id="UP000224213"/>
    </source>
</evidence>
<evidence type="ECO:0000313" key="1">
    <source>
        <dbReference type="EMBL" id="ASR78075.1"/>
    </source>
</evidence>
<organism evidence="1 2">
    <name type="scientific">Arthrobacter phage Timinator</name>
    <dbReference type="NCBI Taxonomy" id="2024006"/>
    <lineage>
        <taxon>Viruses</taxon>
        <taxon>Duplodnaviria</taxon>
        <taxon>Heunggongvirae</taxon>
        <taxon>Uroviricota</taxon>
        <taxon>Caudoviricetes</taxon>
        <taxon>Berryhillviridae</taxon>
        <taxon>Marthavirus</taxon>
        <taxon>Marthavirus barretlemon</taxon>
    </lineage>
</organism>
<dbReference type="EMBL" id="MF377441">
    <property type="protein sequence ID" value="ASR78075.1"/>
    <property type="molecule type" value="Genomic_DNA"/>
</dbReference>
<protein>
    <submittedName>
        <fullName evidence="1">Uncharacterized protein</fullName>
    </submittedName>
</protein>